<feature type="compositionally biased region" description="Basic and acidic residues" evidence="1">
    <location>
        <begin position="219"/>
        <end position="230"/>
    </location>
</feature>
<sequence>MEYYPSEEERPYYKVSHLIKLVQKSRKLSSIEKFNNYIRDFTVIAKSLEDRKALSQTDKYDYFWRGVKPVSFHDEIGSAMRHSKLWTDLTNPPPMDEAIKIIKLHLKRDLYRVVDDDEQIILLDDEIVSVSTDTDSDSDSSDSELDKEPKILRDQLANASNIETENLQSWEAQNQEFTTFGKYEYEVFPVEQKHEDLQQRKDESKGKAPECPNRAYVELPKRSTKEHEPSGSKAQVPTILKWDTRSQDLGLDLPNEDIEMGDGTKEDWAAKKQVGPRDGKGPSVPKSKDKLNKPSMDDVVIHDAKDQIKKQASPAYRFASELQENVNVEALFKVLMDKEILLKLGDVFSSSFELCKRLQIALKTQ</sequence>
<reference evidence="3" key="1">
    <citation type="journal article" date="2020" name="Nat. Commun.">
        <title>Large-scale genome sequencing of mycorrhizal fungi provides insights into the early evolution of symbiotic traits.</title>
        <authorList>
            <person name="Miyauchi S."/>
            <person name="Kiss E."/>
            <person name="Kuo A."/>
            <person name="Drula E."/>
            <person name="Kohler A."/>
            <person name="Sanchez-Garcia M."/>
            <person name="Morin E."/>
            <person name="Andreopoulos B."/>
            <person name="Barry K.W."/>
            <person name="Bonito G."/>
            <person name="Buee M."/>
            <person name="Carver A."/>
            <person name="Chen C."/>
            <person name="Cichocki N."/>
            <person name="Clum A."/>
            <person name="Culley D."/>
            <person name="Crous P.W."/>
            <person name="Fauchery L."/>
            <person name="Girlanda M."/>
            <person name="Hayes R.D."/>
            <person name="Keri Z."/>
            <person name="LaButti K."/>
            <person name="Lipzen A."/>
            <person name="Lombard V."/>
            <person name="Magnuson J."/>
            <person name="Maillard F."/>
            <person name="Murat C."/>
            <person name="Nolan M."/>
            <person name="Ohm R.A."/>
            <person name="Pangilinan J."/>
            <person name="Pereira M.F."/>
            <person name="Perotto S."/>
            <person name="Peter M."/>
            <person name="Pfister S."/>
            <person name="Riley R."/>
            <person name="Sitrit Y."/>
            <person name="Stielow J.B."/>
            <person name="Szollosi G."/>
            <person name="Zifcakova L."/>
            <person name="Stursova M."/>
            <person name="Spatafora J.W."/>
            <person name="Tedersoo L."/>
            <person name="Vaario L.M."/>
            <person name="Yamada A."/>
            <person name="Yan M."/>
            <person name="Wang P."/>
            <person name="Xu J."/>
            <person name="Bruns T."/>
            <person name="Baldrian P."/>
            <person name="Vilgalys R."/>
            <person name="Dunand C."/>
            <person name="Henrissat B."/>
            <person name="Grigoriev I.V."/>
            <person name="Hibbett D."/>
            <person name="Nagy L.G."/>
            <person name="Martin F.M."/>
        </authorList>
    </citation>
    <scope>NUCLEOTIDE SEQUENCE</scope>
    <source>
        <strain evidence="3">UP504</strain>
    </source>
</reference>
<evidence type="ECO:0000313" key="3">
    <source>
        <dbReference type="EMBL" id="KAF9518146.1"/>
    </source>
</evidence>
<feature type="compositionally biased region" description="Basic and acidic residues" evidence="1">
    <location>
        <begin position="195"/>
        <end position="208"/>
    </location>
</feature>
<organism evidence="3 4">
    <name type="scientific">Hydnum rufescens UP504</name>
    <dbReference type="NCBI Taxonomy" id="1448309"/>
    <lineage>
        <taxon>Eukaryota</taxon>
        <taxon>Fungi</taxon>
        <taxon>Dikarya</taxon>
        <taxon>Basidiomycota</taxon>
        <taxon>Agaricomycotina</taxon>
        <taxon>Agaricomycetes</taxon>
        <taxon>Cantharellales</taxon>
        <taxon>Hydnaceae</taxon>
        <taxon>Hydnum</taxon>
    </lineage>
</organism>
<proteinExistence type="predicted"/>
<gene>
    <name evidence="3" type="ORF">BS47DRAFT_1389319</name>
</gene>
<feature type="domain" description="DUF4100" evidence="2">
    <location>
        <begin position="185"/>
        <end position="364"/>
    </location>
</feature>
<evidence type="ECO:0000259" key="2">
    <source>
        <dbReference type="Pfam" id="PF13352"/>
    </source>
</evidence>
<feature type="compositionally biased region" description="Basic and acidic residues" evidence="1">
    <location>
        <begin position="262"/>
        <end position="296"/>
    </location>
</feature>
<dbReference type="Pfam" id="PF13352">
    <property type="entry name" value="DUF4100"/>
    <property type="match status" value="1"/>
</dbReference>
<protein>
    <recommendedName>
        <fullName evidence="2">DUF4100 domain-containing protein</fullName>
    </recommendedName>
</protein>
<keyword evidence="4" id="KW-1185">Reference proteome</keyword>
<dbReference type="Proteomes" id="UP000886523">
    <property type="component" value="Unassembled WGS sequence"/>
</dbReference>
<dbReference type="EMBL" id="MU128927">
    <property type="protein sequence ID" value="KAF9518146.1"/>
    <property type="molecule type" value="Genomic_DNA"/>
</dbReference>
<evidence type="ECO:0000313" key="4">
    <source>
        <dbReference type="Proteomes" id="UP000886523"/>
    </source>
</evidence>
<evidence type="ECO:0000256" key="1">
    <source>
        <dbReference type="SAM" id="MobiDB-lite"/>
    </source>
</evidence>
<dbReference type="AlphaFoldDB" id="A0A9P6B8C9"/>
<dbReference type="InterPro" id="IPR025165">
    <property type="entry name" value="DUF4100"/>
</dbReference>
<name>A0A9P6B8C9_9AGAM</name>
<feature type="region of interest" description="Disordered" evidence="1">
    <location>
        <begin position="195"/>
        <end position="238"/>
    </location>
</feature>
<feature type="region of interest" description="Disordered" evidence="1">
    <location>
        <begin position="251"/>
        <end position="296"/>
    </location>
</feature>
<comment type="caution">
    <text evidence="3">The sequence shown here is derived from an EMBL/GenBank/DDBJ whole genome shotgun (WGS) entry which is preliminary data.</text>
</comment>
<accession>A0A9P6B8C9</accession>